<reference evidence="2" key="1">
    <citation type="submission" date="2022-11" db="UniProtKB">
        <authorList>
            <consortium name="WormBaseParasite"/>
        </authorList>
    </citation>
    <scope>IDENTIFICATION</scope>
</reference>
<sequence length="136" mass="15510">MVNNSNSLSQHIQREIDMLSLNAKAGSCSKESSVKVQASQVESQECYDRIFEEKLEVVHMYKTKADQALQMEQELMAKDKELASEKENNSKLKRIINRQKGLFRSINSLVAVPMRFLTNSLSQMIKETVLEEPSSI</sequence>
<accession>A0A915CLE8</accession>
<evidence type="ECO:0000313" key="2">
    <source>
        <dbReference type="WBParaSite" id="jg1037"/>
    </source>
</evidence>
<evidence type="ECO:0000313" key="1">
    <source>
        <dbReference type="Proteomes" id="UP000887574"/>
    </source>
</evidence>
<name>A0A915CLE8_9BILA</name>
<dbReference type="AlphaFoldDB" id="A0A915CLE8"/>
<organism evidence="1 2">
    <name type="scientific">Ditylenchus dipsaci</name>
    <dbReference type="NCBI Taxonomy" id="166011"/>
    <lineage>
        <taxon>Eukaryota</taxon>
        <taxon>Metazoa</taxon>
        <taxon>Ecdysozoa</taxon>
        <taxon>Nematoda</taxon>
        <taxon>Chromadorea</taxon>
        <taxon>Rhabditida</taxon>
        <taxon>Tylenchina</taxon>
        <taxon>Tylenchomorpha</taxon>
        <taxon>Sphaerularioidea</taxon>
        <taxon>Anguinidae</taxon>
        <taxon>Anguininae</taxon>
        <taxon>Ditylenchus</taxon>
    </lineage>
</organism>
<keyword evidence="1" id="KW-1185">Reference proteome</keyword>
<protein>
    <submittedName>
        <fullName evidence="2">Uncharacterized protein</fullName>
    </submittedName>
</protein>
<dbReference type="WBParaSite" id="jg1037">
    <property type="protein sequence ID" value="jg1037"/>
    <property type="gene ID" value="jg1037"/>
</dbReference>
<dbReference type="Proteomes" id="UP000887574">
    <property type="component" value="Unplaced"/>
</dbReference>
<proteinExistence type="predicted"/>